<comment type="caution">
    <text evidence="4">The sequence shown here is derived from an EMBL/GenBank/DDBJ whole genome shotgun (WGS) entry which is preliminary data.</text>
</comment>
<dbReference type="GO" id="GO:0005576">
    <property type="term" value="C:extracellular region"/>
    <property type="evidence" value="ECO:0007669"/>
    <property type="project" value="UniProtKB-SubCell"/>
</dbReference>
<evidence type="ECO:0000313" key="4">
    <source>
        <dbReference type="EMBL" id="THF61618.1"/>
    </source>
</evidence>
<dbReference type="Pfam" id="PF01522">
    <property type="entry name" value="Polysacc_deac_1"/>
    <property type="match status" value="1"/>
</dbReference>
<dbReference type="OrthoDB" id="9814639at2"/>
<dbReference type="PANTHER" id="PTHR34216:SF3">
    <property type="entry name" value="POLY-BETA-1,6-N-ACETYL-D-GLUCOSAMINE N-DEACETYLASE"/>
    <property type="match status" value="1"/>
</dbReference>
<dbReference type="EMBL" id="SSOD01000006">
    <property type="protein sequence ID" value="THF61618.1"/>
    <property type="molecule type" value="Genomic_DNA"/>
</dbReference>
<proteinExistence type="predicted"/>
<dbReference type="GO" id="GO:0005975">
    <property type="term" value="P:carbohydrate metabolic process"/>
    <property type="evidence" value="ECO:0007669"/>
    <property type="project" value="InterPro"/>
</dbReference>
<protein>
    <submittedName>
        <fullName evidence="4">Polysaccharide deacetylase family protein</fullName>
    </submittedName>
</protein>
<reference evidence="4 5" key="1">
    <citation type="submission" date="2019-04" db="EMBL/GenBank/DDBJ databases">
        <title>Azoarcus rhizosphaerae sp. nov. isolated from rhizosphere of Ficus religiosa.</title>
        <authorList>
            <person name="Lin S.-Y."/>
            <person name="Hameed A."/>
            <person name="Hsu Y.-H."/>
            <person name="Young C.-C."/>
        </authorList>
    </citation>
    <scope>NUCLEOTIDE SEQUENCE [LARGE SCALE GENOMIC DNA]</scope>
    <source>
        <strain evidence="4 5">CC-YHH848</strain>
    </source>
</reference>
<accession>A0A4S4APL6</accession>
<evidence type="ECO:0000313" key="5">
    <source>
        <dbReference type="Proteomes" id="UP000307956"/>
    </source>
</evidence>
<evidence type="ECO:0000259" key="3">
    <source>
        <dbReference type="Pfam" id="PF01522"/>
    </source>
</evidence>
<gene>
    <name evidence="4" type="ORF">E6O51_09185</name>
</gene>
<dbReference type="RefSeq" id="WP_136384692.1">
    <property type="nucleotide sequence ID" value="NZ_SSOD01000006.1"/>
</dbReference>
<dbReference type="GO" id="GO:0016810">
    <property type="term" value="F:hydrolase activity, acting on carbon-nitrogen (but not peptide) bonds"/>
    <property type="evidence" value="ECO:0007669"/>
    <property type="project" value="InterPro"/>
</dbReference>
<keyword evidence="5" id="KW-1185">Reference proteome</keyword>
<keyword evidence="2" id="KW-0732">Signal</keyword>
<organism evidence="4 5">
    <name type="scientific">Pseudothauera rhizosphaerae</name>
    <dbReference type="NCBI Taxonomy" id="2565932"/>
    <lineage>
        <taxon>Bacteria</taxon>
        <taxon>Pseudomonadati</taxon>
        <taxon>Pseudomonadota</taxon>
        <taxon>Betaproteobacteria</taxon>
        <taxon>Rhodocyclales</taxon>
        <taxon>Zoogloeaceae</taxon>
        <taxon>Pseudothauera</taxon>
    </lineage>
</organism>
<dbReference type="Proteomes" id="UP000307956">
    <property type="component" value="Unassembled WGS sequence"/>
</dbReference>
<dbReference type="AlphaFoldDB" id="A0A4S4APL6"/>
<feature type="domain" description="NodB homology" evidence="3">
    <location>
        <begin position="221"/>
        <end position="292"/>
    </location>
</feature>
<evidence type="ECO:0000256" key="2">
    <source>
        <dbReference type="ARBA" id="ARBA00022729"/>
    </source>
</evidence>
<dbReference type="InterPro" id="IPR002509">
    <property type="entry name" value="NODB_dom"/>
</dbReference>
<dbReference type="InterPro" id="IPR051398">
    <property type="entry name" value="Polysacch_Deacetylase"/>
</dbReference>
<dbReference type="InterPro" id="IPR011330">
    <property type="entry name" value="Glyco_hydro/deAcase_b/a-brl"/>
</dbReference>
<evidence type="ECO:0000256" key="1">
    <source>
        <dbReference type="ARBA" id="ARBA00004613"/>
    </source>
</evidence>
<dbReference type="CDD" id="cd10918">
    <property type="entry name" value="CE4_NodB_like_5s_6s"/>
    <property type="match status" value="1"/>
</dbReference>
<sequence>MAPGLKETALRAAKAAGLFGFARRLTADRLRILCYHGIWLAEGQPNPFNFLYMQPGRFARRLDLLRAWGYPVLPLGEALQRLDHGTLPPAAVAITIDDGWYGSYRHMVPELVRRGLPATIYLTTYHAEKQTAVFGVALQYLLQTGPQRTLDCARLPLPFGGRVDLDDATAREEVQAAIRDHAAAHLDAAQHDNLLGSVAEALGTDWPAIRDGRFFHLMSLDEAAQCAAQGIDFQLHTHRHRVTAGGKPCIAEEIAANRARLAAVTATAATHFCYPSGEWEPEHLPHLRAAGVVSATTTDNGLCAPGHERLALPRILDGDRVSELEFEAELSGFMEIKRLLAPRARRKTTAPRPT</sequence>
<name>A0A4S4APL6_9RHOO</name>
<dbReference type="PANTHER" id="PTHR34216">
    <property type="match status" value="1"/>
</dbReference>
<dbReference type="Gene3D" id="3.20.20.370">
    <property type="entry name" value="Glycoside hydrolase/deacetylase"/>
    <property type="match status" value="1"/>
</dbReference>
<dbReference type="SUPFAM" id="SSF88713">
    <property type="entry name" value="Glycoside hydrolase/deacetylase"/>
    <property type="match status" value="1"/>
</dbReference>
<comment type="subcellular location">
    <subcellularLocation>
        <location evidence="1">Secreted</location>
    </subcellularLocation>
</comment>